<accession>A0ABU3ZS55</accession>
<reference evidence="2" key="1">
    <citation type="journal article" date="2022" name="J Environ Chem Eng">
        <title>Biodegradation of petroleum oil using a constructed nonpathogenic and heavy metal-tolerant bacterial consortium isolated from marine sponges.</title>
        <authorList>
            <person name="Dechsakulwatana C."/>
            <person name="Rungsihiranrut A."/>
            <person name="Muangchinda C."/>
            <person name="Ningthoujam R."/>
            <person name="Klankeo P."/>
            <person name="Pinyakong O."/>
        </authorList>
    </citation>
    <scope>NUCLEOTIDE SEQUENCE [LARGE SCALE GENOMIC DNA]</scope>
    <source>
        <strain evidence="2">MO2-4</strain>
    </source>
</reference>
<proteinExistence type="predicted"/>
<name>A0ABU3ZS55_9SPHN</name>
<comment type="caution">
    <text evidence="1">The sequence shown here is derived from an EMBL/GenBank/DDBJ whole genome shotgun (WGS) entry which is preliminary data.</text>
</comment>
<sequence length="104" mass="11321">MKPVELFDLCIDAIDRFNRGEVLAERPFVMLTIPRSGKTCGRTIRLFGNSGPTGDVATAHQRAGGGLDVVAYFPAIPIIQALGKEMGVEVKVRRQPTQQEDSHG</sequence>
<protein>
    <submittedName>
        <fullName evidence="1">Uncharacterized protein</fullName>
    </submittedName>
</protein>
<keyword evidence="2" id="KW-1185">Reference proteome</keyword>
<dbReference type="Proteomes" id="UP001185984">
    <property type="component" value="Unassembled WGS sequence"/>
</dbReference>
<evidence type="ECO:0000313" key="2">
    <source>
        <dbReference type="Proteomes" id="UP001185984"/>
    </source>
</evidence>
<organism evidence="1 2">
    <name type="scientific">Sphingobium naphthae</name>
    <dbReference type="NCBI Taxonomy" id="1886786"/>
    <lineage>
        <taxon>Bacteria</taxon>
        <taxon>Pseudomonadati</taxon>
        <taxon>Pseudomonadota</taxon>
        <taxon>Alphaproteobacteria</taxon>
        <taxon>Sphingomonadales</taxon>
        <taxon>Sphingomonadaceae</taxon>
        <taxon>Sphingobium</taxon>
    </lineage>
</organism>
<gene>
    <name evidence="1" type="ORF">O0R41_01500</name>
</gene>
<evidence type="ECO:0000313" key="1">
    <source>
        <dbReference type="EMBL" id="MDV5822280.1"/>
    </source>
</evidence>
<dbReference type="EMBL" id="JAPTHD010000001">
    <property type="protein sequence ID" value="MDV5822280.1"/>
    <property type="molecule type" value="Genomic_DNA"/>
</dbReference>
<dbReference type="RefSeq" id="WP_317515501.1">
    <property type="nucleotide sequence ID" value="NZ_JAPTHD010000001.1"/>
</dbReference>